<organism evidence="1 2">
    <name type="scientific">Kickxella alabastrina</name>
    <dbReference type="NCBI Taxonomy" id="61397"/>
    <lineage>
        <taxon>Eukaryota</taxon>
        <taxon>Fungi</taxon>
        <taxon>Fungi incertae sedis</taxon>
        <taxon>Zoopagomycota</taxon>
        <taxon>Kickxellomycotina</taxon>
        <taxon>Kickxellomycetes</taxon>
        <taxon>Kickxellales</taxon>
        <taxon>Kickxellaceae</taxon>
        <taxon>Kickxella</taxon>
    </lineage>
</organism>
<protein>
    <submittedName>
        <fullName evidence="1">Mediator complex subunit</fullName>
    </submittedName>
</protein>
<proteinExistence type="predicted"/>
<accession>A0ACC1I874</accession>
<keyword evidence="2" id="KW-1185">Reference proteome</keyword>
<evidence type="ECO:0000313" key="1">
    <source>
        <dbReference type="EMBL" id="KAJ1887682.1"/>
    </source>
</evidence>
<dbReference type="Proteomes" id="UP001150581">
    <property type="component" value="Unassembled WGS sequence"/>
</dbReference>
<gene>
    <name evidence="1" type="primary">RGR1_1</name>
    <name evidence="1" type="ORF">LPJ66_008988</name>
</gene>
<name>A0ACC1I874_9FUNG</name>
<dbReference type="EMBL" id="JANBPG010001933">
    <property type="protein sequence ID" value="KAJ1887682.1"/>
    <property type="molecule type" value="Genomic_DNA"/>
</dbReference>
<evidence type="ECO:0000313" key="2">
    <source>
        <dbReference type="Proteomes" id="UP001150581"/>
    </source>
</evidence>
<feature type="non-terminal residue" evidence="1">
    <location>
        <position position="1145"/>
    </location>
</feature>
<sequence length="1145" mass="124526">MLDRQQSVDSPGTGLDRIDSQRTMVGSNGSQYRNRQQSQQDLPSGLNSSQSFGSGGDGGPYRGNHAFEGRPHGYSAQNGSGGGGRGGDGNESGAVVDSDADTSSEVEDIPTINARMVPMSVVVGRLITFAYTELVTLVDTMPSRAEGDRLNEILKYTEHMTDLLTKLLVLVRWAKNAPQIQKCQNVIAYLDLQNRYFDYSVDSIYATYLAMPNVRMRNYDVSNAVDILTTGTYQRLPAAIKRAVPPPKLTKQQISDTLDAIDNIIRGRILRGEPIPLAMRQYRIANGRIVFTVHKEFEATLTLLQFDHNIPWHVVNVRVLVTGDKSLPDEHQIVVNARKIVDLAQHLLIGSNPVPIDTSPEQQQKDMASLSARPPQLAQLYDFLHRQCLVVLLEIIVKQAAVLRHTRWENLLQVEMGPDRSVLTLRYWTSPRAASSLYPSIAASGDGGSTTGAVGALQEKGSTAQAGAVPRGNSIVFRLCPLPIPRPIHASALDGPDALEASPADSDGDVKRSEFLRIEHDRRNLISKIGLSVTWSANSGLGTPRVWTRTVSQASELVTSPLAEDNGLLMEDFDMVLDPEAVNTEKLLRQVTWRHARTILKALHASVVESGLFGDNAVELMYVLASGAAKGESELTREEISLSTVTPRLRAWYRQDEGAVDIFVDTYTGRLVVRASEAIAASTSLSEAMVSQLADQLNRGPWRLAELLVDMRSSLALVDLDSLAFRSLGLRPQSTQGSKAPALPGFVLSGIYKRMELAGAPHAHAHHPVAPGSSVAGPRPNPGAQGAVPHAGGMSHHAGVMSPGMQSVASGSAPGVAGSGFYQPSVMASNFPLRISQQEADALVRDVAGVDNPLSRIRFYKIEGTEGVEEQLDSIVPNSAAIGAGKGEWYIMVAMTDRLRFRLVLLNPHPIDQLMFVIGQIISLQVDRLFSSVARRLMAEKQLDSSIFSYPKGGAPGTKRSYETSSQGDLDLESKAEAAKGESSSERKITEKVDAMLTGRTSIKLDYLNALASTCRARLALRLLQTQLTRWKIPYSFRLPSFSTSPHGHRAAVSKELSVVGLDRMGLYELDEQVPTLYIPIVALMRASPINWGVASLGVLPDESRRMVSIRIASDELDPSMRADLSPSTRVDQHRQAALAKSAGK</sequence>
<comment type="caution">
    <text evidence="1">The sequence shown here is derived from an EMBL/GenBank/DDBJ whole genome shotgun (WGS) entry which is preliminary data.</text>
</comment>
<reference evidence="1" key="1">
    <citation type="submission" date="2022-07" db="EMBL/GenBank/DDBJ databases">
        <title>Phylogenomic reconstructions and comparative analyses of Kickxellomycotina fungi.</title>
        <authorList>
            <person name="Reynolds N.K."/>
            <person name="Stajich J.E."/>
            <person name="Barry K."/>
            <person name="Grigoriev I.V."/>
            <person name="Crous P."/>
            <person name="Smith M.E."/>
        </authorList>
    </citation>
    <scope>NUCLEOTIDE SEQUENCE</scope>
    <source>
        <strain evidence="1">Benny 63K</strain>
    </source>
</reference>